<reference evidence="2" key="2">
    <citation type="submission" date="2015-01" db="EMBL/GenBank/DDBJ databases">
        <title>Evolutionary Origins and Diversification of the Mycorrhizal Mutualists.</title>
        <authorList>
            <consortium name="DOE Joint Genome Institute"/>
            <consortium name="Mycorrhizal Genomics Consortium"/>
            <person name="Kohler A."/>
            <person name="Kuo A."/>
            <person name="Nagy L.G."/>
            <person name="Floudas D."/>
            <person name="Copeland A."/>
            <person name="Barry K.W."/>
            <person name="Cichocki N."/>
            <person name="Veneault-Fourrey C."/>
            <person name="LaButti K."/>
            <person name="Lindquist E.A."/>
            <person name="Lipzen A."/>
            <person name="Lundell T."/>
            <person name="Morin E."/>
            <person name="Murat C."/>
            <person name="Riley R."/>
            <person name="Ohm R."/>
            <person name="Sun H."/>
            <person name="Tunlid A."/>
            <person name="Henrissat B."/>
            <person name="Grigoriev I.V."/>
            <person name="Hibbett D.S."/>
            <person name="Martin F."/>
        </authorList>
    </citation>
    <scope>NUCLEOTIDE SEQUENCE [LARGE SCALE GENOMIC DNA]</scope>
    <source>
        <strain evidence="2">F 1598</strain>
    </source>
</reference>
<dbReference type="Proteomes" id="UP000054166">
    <property type="component" value="Unassembled WGS sequence"/>
</dbReference>
<evidence type="ECO:0000313" key="1">
    <source>
        <dbReference type="EMBL" id="KIM86291.1"/>
    </source>
</evidence>
<keyword evidence="2" id="KW-1185">Reference proteome</keyword>
<dbReference type="InParanoid" id="A0A0C3G6I5"/>
<reference evidence="1 2" key="1">
    <citation type="submission" date="2014-04" db="EMBL/GenBank/DDBJ databases">
        <authorList>
            <consortium name="DOE Joint Genome Institute"/>
            <person name="Kuo A."/>
            <person name="Tarkka M."/>
            <person name="Buscot F."/>
            <person name="Kohler A."/>
            <person name="Nagy L.G."/>
            <person name="Floudas D."/>
            <person name="Copeland A."/>
            <person name="Barry K.W."/>
            <person name="Cichocki N."/>
            <person name="Veneault-Fourrey C."/>
            <person name="LaButti K."/>
            <person name="Lindquist E.A."/>
            <person name="Lipzen A."/>
            <person name="Lundell T."/>
            <person name="Morin E."/>
            <person name="Murat C."/>
            <person name="Sun H."/>
            <person name="Tunlid A."/>
            <person name="Henrissat B."/>
            <person name="Grigoriev I.V."/>
            <person name="Hibbett D.S."/>
            <person name="Martin F."/>
            <person name="Nordberg H.P."/>
            <person name="Cantor M.N."/>
            <person name="Hua S.X."/>
        </authorList>
    </citation>
    <scope>NUCLEOTIDE SEQUENCE [LARGE SCALE GENOMIC DNA]</scope>
    <source>
        <strain evidence="1 2">F 1598</strain>
    </source>
</reference>
<gene>
    <name evidence="1" type="ORF">PILCRDRAFT_86515</name>
</gene>
<sequence length="148" mass="17077">MKSAIGIWEVFVDTNVVSKVDRELFIKIQFVNQMFEMYLSFCSKLFSTRVRTTEIEMAVNKGNQRRISLIKVYSYPFELQLRRAVENTGGTFSVGHFGKLGRARNNDRTCQSRIMHVVDIESIEDYAGKIVGYQWPIKMAGIEAEYGM</sequence>
<dbReference type="EMBL" id="KN832982">
    <property type="protein sequence ID" value="KIM86291.1"/>
    <property type="molecule type" value="Genomic_DNA"/>
</dbReference>
<proteinExistence type="predicted"/>
<protein>
    <submittedName>
        <fullName evidence="1">Uncharacterized protein</fullName>
    </submittedName>
</protein>
<organism evidence="1 2">
    <name type="scientific">Piloderma croceum (strain F 1598)</name>
    <dbReference type="NCBI Taxonomy" id="765440"/>
    <lineage>
        <taxon>Eukaryota</taxon>
        <taxon>Fungi</taxon>
        <taxon>Dikarya</taxon>
        <taxon>Basidiomycota</taxon>
        <taxon>Agaricomycotina</taxon>
        <taxon>Agaricomycetes</taxon>
        <taxon>Agaricomycetidae</taxon>
        <taxon>Atheliales</taxon>
        <taxon>Atheliaceae</taxon>
        <taxon>Piloderma</taxon>
    </lineage>
</organism>
<name>A0A0C3G6I5_PILCF</name>
<accession>A0A0C3G6I5</accession>
<evidence type="ECO:0000313" key="2">
    <source>
        <dbReference type="Proteomes" id="UP000054166"/>
    </source>
</evidence>
<dbReference type="HOGENOM" id="CLU_1759496_0_0_1"/>
<dbReference type="AlphaFoldDB" id="A0A0C3G6I5"/>